<dbReference type="InterPro" id="IPR047656">
    <property type="entry name" value="IS481-like_transpos"/>
</dbReference>
<dbReference type="InterPro" id="IPR012337">
    <property type="entry name" value="RNaseH-like_sf"/>
</dbReference>
<feature type="domain" description="Integrase catalytic" evidence="1">
    <location>
        <begin position="134"/>
        <end position="308"/>
    </location>
</feature>
<comment type="caution">
    <text evidence="3">The sequence shown here is derived from an EMBL/GenBank/DDBJ whole genome shotgun (WGS) entry which is preliminary data.</text>
</comment>
<keyword evidence="5" id="KW-1185">Reference proteome</keyword>
<dbReference type="EMBL" id="QGKL01000029">
    <property type="protein sequence ID" value="PWQ96424.1"/>
    <property type="molecule type" value="Genomic_DNA"/>
</dbReference>
<dbReference type="PANTHER" id="PTHR35004:SF6">
    <property type="entry name" value="TRANSPOSASE"/>
    <property type="match status" value="1"/>
</dbReference>
<name>A0A317CCR9_9GAMM</name>
<organism evidence="3 5">
    <name type="scientific">Leucothrix arctica</name>
    <dbReference type="NCBI Taxonomy" id="1481894"/>
    <lineage>
        <taxon>Bacteria</taxon>
        <taxon>Pseudomonadati</taxon>
        <taxon>Pseudomonadota</taxon>
        <taxon>Gammaproteobacteria</taxon>
        <taxon>Thiotrichales</taxon>
        <taxon>Thiotrichaceae</taxon>
        <taxon>Leucothrix</taxon>
    </lineage>
</organism>
<evidence type="ECO:0000313" key="2">
    <source>
        <dbReference type="EMBL" id="PWQ95849.1"/>
    </source>
</evidence>
<dbReference type="PROSITE" id="PS50994">
    <property type="entry name" value="INTEGRASE"/>
    <property type="match status" value="1"/>
</dbReference>
<dbReference type="PANTHER" id="PTHR35004">
    <property type="entry name" value="TRANSPOSASE RV3428C-RELATED"/>
    <property type="match status" value="1"/>
</dbReference>
<proteinExistence type="predicted"/>
<gene>
    <name evidence="4" type="ORF">DKT75_00195</name>
    <name evidence="3" type="ORF">DKT75_10620</name>
    <name evidence="2" type="ORF">DKT75_10720</name>
</gene>
<dbReference type="InterPro" id="IPR036397">
    <property type="entry name" value="RNaseH_sf"/>
</dbReference>
<dbReference type="InterPro" id="IPR001584">
    <property type="entry name" value="Integrase_cat-core"/>
</dbReference>
<dbReference type="OrthoDB" id="9774685at2"/>
<evidence type="ECO:0000313" key="5">
    <source>
        <dbReference type="Proteomes" id="UP000245506"/>
    </source>
</evidence>
<sequence length="327" mass="37920">MNVHRNARTTPKTREEIHASKGHMTIDVAAKHFNVSRGTIIKWRKRKNFNDKSHRPNRLNTALLPVQEAIIVELRRTLLLTLDDLLVVSREFVDKTLSRSSLLRLLKRHGANRLSQLYAEQSESSGAKKPKTFKDYEPGYLHVDIKYLPNMPDDTQKRYLLVGIDRATRWVYMEVITDKTAKTAAKFIKTLANKCPVKITKILTDNGKEFTDRFCVTGEREPTGNHLFDKMCDSLTIEHRLIPAKHPQTNGMVERFNGRISQVIKSTYFASAEEMETTLKRYLITYNHHVIQRNLGHLTPIQSMKQWQLDKPDLFKKKVYNHAVLDT</sequence>
<dbReference type="GO" id="GO:0015074">
    <property type="term" value="P:DNA integration"/>
    <property type="evidence" value="ECO:0007669"/>
    <property type="project" value="InterPro"/>
</dbReference>
<evidence type="ECO:0000313" key="4">
    <source>
        <dbReference type="EMBL" id="PWQ99734.1"/>
    </source>
</evidence>
<dbReference type="SUPFAM" id="SSF46689">
    <property type="entry name" value="Homeodomain-like"/>
    <property type="match status" value="1"/>
</dbReference>
<dbReference type="RefSeq" id="WP_109821420.1">
    <property type="nucleotide sequence ID" value="NZ_QGKL01000002.1"/>
</dbReference>
<dbReference type="InterPro" id="IPR009057">
    <property type="entry name" value="Homeodomain-like_sf"/>
</dbReference>
<dbReference type="NCBIfam" id="NF033577">
    <property type="entry name" value="transpos_IS481"/>
    <property type="match status" value="1"/>
</dbReference>
<dbReference type="GO" id="GO:0003676">
    <property type="term" value="F:nucleic acid binding"/>
    <property type="evidence" value="ECO:0007669"/>
    <property type="project" value="InterPro"/>
</dbReference>
<dbReference type="AlphaFoldDB" id="A0A317CCR9"/>
<dbReference type="Pfam" id="PF00665">
    <property type="entry name" value="rve"/>
    <property type="match status" value="1"/>
</dbReference>
<reference evidence="3 5" key="1">
    <citation type="submission" date="2018-05" db="EMBL/GenBank/DDBJ databases">
        <title>Leucothrix arctica sp. nov., isolated from Arctic seawater.</title>
        <authorList>
            <person name="Choi A."/>
            <person name="Baek K."/>
        </authorList>
    </citation>
    <scope>NUCLEOTIDE SEQUENCE [LARGE SCALE GENOMIC DNA]</scope>
    <source>
        <strain evidence="3 5">IMCC9719</strain>
    </source>
</reference>
<dbReference type="Gene3D" id="3.30.420.10">
    <property type="entry name" value="Ribonuclease H-like superfamily/Ribonuclease H"/>
    <property type="match status" value="1"/>
</dbReference>
<dbReference type="EMBL" id="QGKL01000002">
    <property type="protein sequence ID" value="PWQ99734.1"/>
    <property type="molecule type" value="Genomic_DNA"/>
</dbReference>
<evidence type="ECO:0000259" key="1">
    <source>
        <dbReference type="PROSITE" id="PS50994"/>
    </source>
</evidence>
<dbReference type="EMBL" id="QGKL01000031">
    <property type="protein sequence ID" value="PWQ95849.1"/>
    <property type="molecule type" value="Genomic_DNA"/>
</dbReference>
<accession>A0A317CCR9</accession>
<evidence type="ECO:0000313" key="3">
    <source>
        <dbReference type="EMBL" id="PWQ96424.1"/>
    </source>
</evidence>
<protein>
    <submittedName>
        <fullName evidence="3">IS481 family transposase</fullName>
    </submittedName>
</protein>
<dbReference type="SUPFAM" id="SSF53098">
    <property type="entry name" value="Ribonuclease H-like"/>
    <property type="match status" value="1"/>
</dbReference>
<dbReference type="Proteomes" id="UP000245506">
    <property type="component" value="Unassembled WGS sequence"/>
</dbReference>